<dbReference type="OrthoDB" id="4774572at2"/>
<organism evidence="3 4">
    <name type="scientific">Nakamurella multipartita (strain ATCC 700099 / DSM 44233 / CIP 104796 / JCM 9543 / NBRC 105858 / Y-104)</name>
    <name type="common">Microsphaera multipartita</name>
    <dbReference type="NCBI Taxonomy" id="479431"/>
    <lineage>
        <taxon>Bacteria</taxon>
        <taxon>Bacillati</taxon>
        <taxon>Actinomycetota</taxon>
        <taxon>Actinomycetes</taxon>
        <taxon>Nakamurellales</taxon>
        <taxon>Nakamurellaceae</taxon>
        <taxon>Nakamurella</taxon>
    </lineage>
</organism>
<sequence>MSQKTLAIRLDDDLHARITILARLGGQSVTDAIRDALRAHVDVLAADPTIAAKAAALREQIARDADEQQAAIQALFGTPQPPKTGRPSGSK</sequence>
<reference evidence="3 4" key="2">
    <citation type="journal article" date="2010" name="Stand. Genomic Sci.">
        <title>Complete genome sequence of Nakamurella multipartita type strain (Y-104).</title>
        <authorList>
            <person name="Tice H."/>
            <person name="Mayilraj S."/>
            <person name="Sims D."/>
            <person name="Lapidus A."/>
            <person name="Nolan M."/>
            <person name="Lucas S."/>
            <person name="Glavina Del Rio T."/>
            <person name="Copeland A."/>
            <person name="Cheng J.F."/>
            <person name="Meincke L."/>
            <person name="Bruce D."/>
            <person name="Goodwin L."/>
            <person name="Pitluck S."/>
            <person name="Ivanova N."/>
            <person name="Mavromatis K."/>
            <person name="Ovchinnikova G."/>
            <person name="Pati A."/>
            <person name="Chen A."/>
            <person name="Palaniappan K."/>
            <person name="Land M."/>
            <person name="Hauser L."/>
            <person name="Chang Y.J."/>
            <person name="Jeffries C.D."/>
            <person name="Detter J.C."/>
            <person name="Brettin T."/>
            <person name="Rohde M."/>
            <person name="Goker M."/>
            <person name="Bristow J."/>
            <person name="Eisen J.A."/>
            <person name="Markowitz V."/>
            <person name="Hugenholtz P."/>
            <person name="Kyrpides N.C."/>
            <person name="Klenk H.P."/>
            <person name="Chen F."/>
        </authorList>
    </citation>
    <scope>NUCLEOTIDE SEQUENCE [LARGE SCALE GENOMIC DNA]</scope>
    <source>
        <strain evidence="4">ATCC 700099 / DSM 44233 / CIP 104796 / JCM 9543 / NBRC 105858 / Y-104</strain>
    </source>
</reference>
<dbReference type="Proteomes" id="UP000002218">
    <property type="component" value="Chromosome"/>
</dbReference>
<dbReference type="GO" id="GO:0006355">
    <property type="term" value="P:regulation of DNA-templated transcription"/>
    <property type="evidence" value="ECO:0007669"/>
    <property type="project" value="InterPro"/>
</dbReference>
<evidence type="ECO:0000313" key="3">
    <source>
        <dbReference type="EMBL" id="ACV78442.1"/>
    </source>
</evidence>
<dbReference type="STRING" id="479431.Namu_2062"/>
<accession>C8XI73</accession>
<dbReference type="KEGG" id="nml:Namu_2062"/>
<dbReference type="GO" id="GO:0003677">
    <property type="term" value="F:DNA binding"/>
    <property type="evidence" value="ECO:0007669"/>
    <property type="project" value="UniProtKB-KW"/>
</dbReference>
<dbReference type="Pfam" id="PF01402">
    <property type="entry name" value="RHH_1"/>
    <property type="match status" value="1"/>
</dbReference>
<reference evidence="4" key="1">
    <citation type="submission" date="2009-09" db="EMBL/GenBank/DDBJ databases">
        <title>The complete genome of Nakamurella multipartita DSM 44233.</title>
        <authorList>
            <consortium name="US DOE Joint Genome Institute (JGI-PGF)"/>
            <person name="Lucas S."/>
            <person name="Copeland A."/>
            <person name="Lapidus A."/>
            <person name="Glavina del Rio T."/>
            <person name="Dalin E."/>
            <person name="Tice H."/>
            <person name="Bruce D."/>
            <person name="Goodwin L."/>
            <person name="Pitluck S."/>
            <person name="Kyrpides N."/>
            <person name="Mavromatis K."/>
            <person name="Ivanova N."/>
            <person name="Ovchinnikova G."/>
            <person name="Sims D."/>
            <person name="Meincke L."/>
            <person name="Brettin T."/>
            <person name="Detter J.C."/>
            <person name="Han C."/>
            <person name="Larimer F."/>
            <person name="Land M."/>
            <person name="Hauser L."/>
            <person name="Markowitz V."/>
            <person name="Cheng J.-F."/>
            <person name="Hugenholtz P."/>
            <person name="Woyke T."/>
            <person name="Wu D."/>
            <person name="Klenk H.-P."/>
            <person name="Eisen J.A."/>
        </authorList>
    </citation>
    <scope>NUCLEOTIDE SEQUENCE [LARGE SCALE GENOMIC DNA]</scope>
    <source>
        <strain evidence="4">ATCC 700099 / DSM 44233 / CIP 104796 / JCM 9543 / NBRC 105858 / Y-104</strain>
    </source>
</reference>
<keyword evidence="3" id="KW-0238">DNA-binding</keyword>
<name>C8XI73_NAKMY</name>
<dbReference type="EMBL" id="CP001737">
    <property type="protein sequence ID" value="ACV78442.1"/>
    <property type="molecule type" value="Genomic_DNA"/>
</dbReference>
<proteinExistence type="predicted"/>
<dbReference type="SUPFAM" id="SSF47598">
    <property type="entry name" value="Ribbon-helix-helix"/>
    <property type="match status" value="1"/>
</dbReference>
<dbReference type="AlphaFoldDB" id="C8XI73"/>
<keyword evidence="4" id="KW-1185">Reference proteome</keyword>
<evidence type="ECO:0000256" key="1">
    <source>
        <dbReference type="SAM" id="MobiDB-lite"/>
    </source>
</evidence>
<dbReference type="InterPro" id="IPR002145">
    <property type="entry name" value="CopG"/>
</dbReference>
<evidence type="ECO:0000313" key="4">
    <source>
        <dbReference type="Proteomes" id="UP000002218"/>
    </source>
</evidence>
<dbReference type="HOGENOM" id="CLU_2423867_0_0_11"/>
<dbReference type="CDD" id="cd22231">
    <property type="entry name" value="RHH_NikR_HicB-like"/>
    <property type="match status" value="1"/>
</dbReference>
<feature type="region of interest" description="Disordered" evidence="1">
    <location>
        <begin position="71"/>
        <end position="91"/>
    </location>
</feature>
<feature type="domain" description="Ribbon-helix-helix protein CopG" evidence="2">
    <location>
        <begin position="5"/>
        <end position="42"/>
    </location>
</feature>
<gene>
    <name evidence="3" type="ordered locus">Namu_2062</name>
</gene>
<protein>
    <submittedName>
        <fullName evidence="3">CopG domain protein DNA-binding domain protein</fullName>
    </submittedName>
</protein>
<evidence type="ECO:0000259" key="2">
    <source>
        <dbReference type="Pfam" id="PF01402"/>
    </source>
</evidence>
<dbReference type="InterPro" id="IPR010985">
    <property type="entry name" value="Ribbon_hlx_hlx"/>
</dbReference>
<dbReference type="eggNOG" id="ENOG5033BPK">
    <property type="taxonomic scope" value="Bacteria"/>
</dbReference>
<dbReference type="InParanoid" id="C8XI73"/>